<evidence type="ECO:0000256" key="1">
    <source>
        <dbReference type="SAM" id="MobiDB-lite"/>
    </source>
</evidence>
<feature type="region of interest" description="Disordered" evidence="1">
    <location>
        <begin position="34"/>
        <end position="62"/>
    </location>
</feature>
<feature type="transmembrane region" description="Helical" evidence="2">
    <location>
        <begin position="443"/>
        <end position="462"/>
    </location>
</feature>
<dbReference type="AlphaFoldDB" id="A0A7S2LZK0"/>
<feature type="transmembrane region" description="Helical" evidence="2">
    <location>
        <begin position="73"/>
        <end position="93"/>
    </location>
</feature>
<keyword evidence="2" id="KW-1133">Transmembrane helix</keyword>
<dbReference type="EMBL" id="HBGZ01024286">
    <property type="protein sequence ID" value="CAD9619501.1"/>
    <property type="molecule type" value="Transcribed_RNA"/>
</dbReference>
<evidence type="ECO:0000256" key="2">
    <source>
        <dbReference type="SAM" id="Phobius"/>
    </source>
</evidence>
<organism evidence="3">
    <name type="scientific">Skeletonema marinoi</name>
    <dbReference type="NCBI Taxonomy" id="267567"/>
    <lineage>
        <taxon>Eukaryota</taxon>
        <taxon>Sar</taxon>
        <taxon>Stramenopiles</taxon>
        <taxon>Ochrophyta</taxon>
        <taxon>Bacillariophyta</taxon>
        <taxon>Coscinodiscophyceae</taxon>
        <taxon>Thalassiosirophycidae</taxon>
        <taxon>Thalassiosirales</taxon>
        <taxon>Skeletonemataceae</taxon>
        <taxon>Skeletonema</taxon>
        <taxon>Skeletonema marinoi-dohrnii complex</taxon>
    </lineage>
</organism>
<feature type="transmembrane region" description="Helical" evidence="2">
    <location>
        <begin position="496"/>
        <end position="513"/>
    </location>
</feature>
<evidence type="ECO:0000313" key="3">
    <source>
        <dbReference type="EMBL" id="CAD9619501.1"/>
    </source>
</evidence>
<gene>
    <name evidence="3" type="ORF">SMAR0320_LOCUS17230</name>
</gene>
<proteinExistence type="predicted"/>
<feature type="region of interest" description="Disordered" evidence="1">
    <location>
        <begin position="140"/>
        <end position="166"/>
    </location>
</feature>
<reference evidence="3" key="1">
    <citation type="submission" date="2021-01" db="EMBL/GenBank/DDBJ databases">
        <authorList>
            <person name="Corre E."/>
            <person name="Pelletier E."/>
            <person name="Niang G."/>
            <person name="Scheremetjew M."/>
            <person name="Finn R."/>
            <person name="Kale V."/>
            <person name="Holt S."/>
            <person name="Cochrane G."/>
            <person name="Meng A."/>
            <person name="Brown T."/>
            <person name="Cohen L."/>
        </authorList>
    </citation>
    <scope>NUCLEOTIDE SEQUENCE</scope>
    <source>
        <strain evidence="3">SM1012Den-03</strain>
    </source>
</reference>
<keyword evidence="2" id="KW-0812">Transmembrane</keyword>
<feature type="compositionally biased region" description="Basic and acidic residues" evidence="1">
    <location>
        <begin position="153"/>
        <end position="166"/>
    </location>
</feature>
<accession>A0A7S2LZK0</accession>
<sequence>MVNKEWTPPPYLTDLDSEPDDILLHGKEYLQGLPLRRHSSKRKRPDDDSVGPPITTNNTSSQFRFGDIHSRDGAIILSVVIITTSAILMYGFIIKRRRFTERSEINKEHTRRKKKRKRKKNKTKANAIIGLSGECKEMAKNDELGSGKKQKPGLKETNEDHSDDGHLTEVAIVTPSKHKLERSKRQESESITTLSSCDKRSIGMYQEASLTATHSSNQNAVDIIHHANYNQLNPQASFPINEIASRWESSGLSRQKSLELAANAELNWYFYQEIKLFVSSAAIHLFDQLGFHSLQILSQSETHHRQRLDAPALEELRKCRQEAKFSLLNTQLLCRCLFLALAARFVRHDNLASLSNAAVSTFLSNLCPDCNTPIIQDTVSNFLYYDLDSWRYVAYNLMESMSSAWYCIGRLIFCAFCLGILHCVSRKLTYALLASTLIPWREIITTGIVLVAINCLLTFSMLKRCSNFDLGLEKTGGDAKIDPRQVTGQYKRQMSIYQALSYFLSICIGLFGIDTSFEQVIKSVI</sequence>
<keyword evidence="2" id="KW-0472">Membrane</keyword>
<protein>
    <submittedName>
        <fullName evidence="3">Uncharacterized protein</fullName>
    </submittedName>
</protein>
<feature type="region of interest" description="Disordered" evidence="1">
    <location>
        <begin position="104"/>
        <end position="124"/>
    </location>
</feature>
<feature type="transmembrane region" description="Helical" evidence="2">
    <location>
        <begin position="403"/>
        <end position="423"/>
    </location>
</feature>
<feature type="compositionally biased region" description="Basic residues" evidence="1">
    <location>
        <begin position="109"/>
        <end position="123"/>
    </location>
</feature>
<name>A0A7S2LZK0_9STRA</name>